<dbReference type="Pfam" id="PF06863">
    <property type="entry name" value="DUF1254"/>
    <property type="match status" value="1"/>
</dbReference>
<accession>A0ABR7R7C7</accession>
<sequence length="488" mass="53124">MQPLSRRHALLAGAALAGTATAARAQNQPSEPAARFEGGYPDASTARRLRDEAVLQRAVVAYRFWYPTVSMEGIFNGSREVGVSDGTAMGVASTGPRQVGFTLNSDTPYGSATLDVAAGPVVIEVPPGPYIGLVNDHHQGWVLDVGLPSPDEGKGGRHLVLPPGYAGPVPSGYHVGRSASNKLLLAVRAMPVGGDMPAALNALRKVRFYPLSAAGNPPEITYVDTTERRMDSTCLRWEDNIQFWEVLHRIVQEEPLAENFLPMYGLLAALGIEKGKPFAPDAQMRAVLERAARTGRDELLVSAFASDRADRLNWPDRQWEWVGLVPGSAQFETPSGLDLEARDRWFAQAIVTSPAMFRRSAGAGSLYWLSARDGTGAFLDGGRNYRLSIPGPVPAKLFWSVTAYDAATRSQVQTEQDKAALRSLFELKDVSQNASTDLFFGPRAPAGHEQRWIRTTPGRGWFAYIRIYGPEQAAFDRSWKPGDFEAVG</sequence>
<proteinExistence type="predicted"/>
<keyword evidence="5" id="KW-1185">Reference proteome</keyword>
<dbReference type="Gene3D" id="1.10.3360.10">
    <property type="entry name" value="VPA0735-like domain"/>
    <property type="match status" value="1"/>
</dbReference>
<dbReference type="PROSITE" id="PS51318">
    <property type="entry name" value="TAT"/>
    <property type="match status" value="1"/>
</dbReference>
<dbReference type="InterPro" id="IPR037050">
    <property type="entry name" value="DUF1254_sf"/>
</dbReference>
<organism evidence="4 5">
    <name type="scientific">Pseudoroseomonas ludipueritiae</name>
    <dbReference type="NCBI Taxonomy" id="198093"/>
    <lineage>
        <taxon>Bacteria</taxon>
        <taxon>Pseudomonadati</taxon>
        <taxon>Pseudomonadota</taxon>
        <taxon>Alphaproteobacteria</taxon>
        <taxon>Acetobacterales</taxon>
        <taxon>Acetobacteraceae</taxon>
        <taxon>Pseudoroseomonas</taxon>
    </lineage>
</organism>
<dbReference type="Proteomes" id="UP000603940">
    <property type="component" value="Unassembled WGS sequence"/>
</dbReference>
<evidence type="ECO:0000313" key="5">
    <source>
        <dbReference type="Proteomes" id="UP000603940"/>
    </source>
</evidence>
<dbReference type="EMBL" id="JACTUZ010000045">
    <property type="protein sequence ID" value="MBC9177664.1"/>
    <property type="molecule type" value="Genomic_DNA"/>
</dbReference>
<dbReference type="InterPro" id="IPR006311">
    <property type="entry name" value="TAT_signal"/>
</dbReference>
<evidence type="ECO:0000259" key="2">
    <source>
        <dbReference type="Pfam" id="PF06742"/>
    </source>
</evidence>
<dbReference type="InterPro" id="IPR010679">
    <property type="entry name" value="DUF1254"/>
</dbReference>
<protein>
    <submittedName>
        <fullName evidence="4">DUF1254 domain-containing protein</fullName>
    </submittedName>
</protein>
<reference evidence="4 5" key="1">
    <citation type="journal article" date="2009" name="Int. J. Syst. Evol. Microbiol.">
        <title>Transfer of Teichococcus ludipueritiae and Muricoccus roseus to the genus Roseomonas, as Roseomonas ludipueritiae comb. nov. and Roseomonas rosea comb. nov., respectively, and emended description of the genus Roseomonas.</title>
        <authorList>
            <person name="Sanchez-Porro C."/>
            <person name="Gallego V."/>
            <person name="Busse H.J."/>
            <person name="Kampfer P."/>
            <person name="Ventosa A."/>
        </authorList>
    </citation>
    <scope>NUCLEOTIDE SEQUENCE [LARGE SCALE GENOMIC DNA]</scope>
    <source>
        <strain evidence="4 5">DSM 14915</strain>
    </source>
</reference>
<feature type="domain" description="DUF1254" evidence="3">
    <location>
        <begin position="101"/>
        <end position="210"/>
    </location>
</feature>
<comment type="caution">
    <text evidence="4">The sequence shown here is derived from an EMBL/GenBank/DDBJ whole genome shotgun (WGS) entry which is preliminary data.</text>
</comment>
<dbReference type="Gene3D" id="2.60.120.600">
    <property type="entry name" value="Domain of unknown function DUF1214, C-terminal domain"/>
    <property type="match status" value="1"/>
</dbReference>
<dbReference type="Pfam" id="PF06742">
    <property type="entry name" value="DUF1214"/>
    <property type="match status" value="1"/>
</dbReference>
<dbReference type="Gene3D" id="2.60.40.1610">
    <property type="entry name" value="Domain of unknown function DUF1254"/>
    <property type="match status" value="1"/>
</dbReference>
<evidence type="ECO:0000313" key="4">
    <source>
        <dbReference type="EMBL" id="MBC9177664.1"/>
    </source>
</evidence>
<dbReference type="SUPFAM" id="SSF160935">
    <property type="entry name" value="VPA0735-like"/>
    <property type="match status" value="1"/>
</dbReference>
<dbReference type="PANTHER" id="PTHR36509:SF3">
    <property type="entry name" value="SIGNAL PEPTIDE PROTEIN"/>
    <property type="match status" value="1"/>
</dbReference>
<keyword evidence="1" id="KW-0732">Signal</keyword>
<dbReference type="InterPro" id="IPR010621">
    <property type="entry name" value="DUF1214"/>
</dbReference>
<dbReference type="PANTHER" id="PTHR36509">
    <property type="entry name" value="BLL3101 PROTEIN"/>
    <property type="match status" value="1"/>
</dbReference>
<gene>
    <name evidence="4" type="ORF">IBL25_12005</name>
</gene>
<evidence type="ECO:0000259" key="3">
    <source>
        <dbReference type="Pfam" id="PF06863"/>
    </source>
</evidence>
<name>A0ABR7R7C7_9PROT</name>
<feature type="signal peptide" evidence="1">
    <location>
        <begin position="1"/>
        <end position="25"/>
    </location>
</feature>
<feature type="domain" description="DUF1214" evidence="2">
    <location>
        <begin position="365"/>
        <end position="472"/>
    </location>
</feature>
<evidence type="ECO:0000256" key="1">
    <source>
        <dbReference type="SAM" id="SignalP"/>
    </source>
</evidence>
<feature type="chain" id="PRO_5046973782" evidence="1">
    <location>
        <begin position="26"/>
        <end position="488"/>
    </location>
</feature>
<dbReference type="InterPro" id="IPR037049">
    <property type="entry name" value="DUF1214_C_sf"/>
</dbReference>